<dbReference type="Proteomes" id="UP000192050">
    <property type="component" value="Chromosome"/>
</dbReference>
<evidence type="ECO:0000313" key="5">
    <source>
        <dbReference type="EMBL" id="ARD84693.1"/>
    </source>
</evidence>
<evidence type="ECO:0000256" key="2">
    <source>
        <dbReference type="ARBA" id="ARBA00022670"/>
    </source>
</evidence>
<dbReference type="OrthoDB" id="350578at2157"/>
<dbReference type="InterPro" id="IPR009003">
    <property type="entry name" value="Peptidase_S1_PA"/>
</dbReference>
<keyword evidence="7" id="KW-1185">Reference proteome</keyword>
<protein>
    <submittedName>
        <fullName evidence="5 6">Serine protease</fullName>
    </submittedName>
</protein>
<evidence type="ECO:0000313" key="7">
    <source>
        <dbReference type="Proteomes" id="UP000192050"/>
    </source>
</evidence>
<dbReference type="EMBL" id="CP015363">
    <property type="protein sequence ID" value="ARD84693.1"/>
    <property type="molecule type" value="Genomic_DNA"/>
</dbReference>
<evidence type="ECO:0000259" key="4">
    <source>
        <dbReference type="PROSITE" id="PS50106"/>
    </source>
</evidence>
<dbReference type="GO" id="GO:0006508">
    <property type="term" value="P:proteolysis"/>
    <property type="evidence" value="ECO:0007669"/>
    <property type="project" value="UniProtKB-KW"/>
</dbReference>
<sequence length="320" mass="34067">MNNIEELNNNTVEIAEKASRAVVSINSTIYSGNFGYGITPVKGAGSGFIISHDGYILTNNHVIEGAETVDVVLNDGRKFKGEIAGTDPQTDVALVKIPGDDFPVIELGDSEKIRVGSIVLAIGNALGLPGGHTVSMGVISAKNRPMPWADFIFEGLLQTDAAINPGNSGGPLVDLTGKAVGINTAMIAQANGIGFSIPVNTIKKELNDIINTGKVKRNYIGISGIEINESSQGRYGVKLENGVMVARIDRYSPAYDAGLRPGDVITEFAGTPVKSMRDLIKGVAEMKGNTDVIFIRGGSKYRTTIEYKKETKKRIEILDA</sequence>
<evidence type="ECO:0000313" key="6">
    <source>
        <dbReference type="EMBL" id="NOL59624.1"/>
    </source>
</evidence>
<accession>A0A1V0N3G2</accession>
<dbReference type="GO" id="GO:0004252">
    <property type="term" value="F:serine-type endopeptidase activity"/>
    <property type="evidence" value="ECO:0007669"/>
    <property type="project" value="InterPro"/>
</dbReference>
<dbReference type="Pfam" id="PF13365">
    <property type="entry name" value="Trypsin_2"/>
    <property type="match status" value="1"/>
</dbReference>
<dbReference type="InterPro" id="IPR001940">
    <property type="entry name" value="Peptidase_S1C"/>
</dbReference>
<evidence type="ECO:0000256" key="3">
    <source>
        <dbReference type="ARBA" id="ARBA00022801"/>
    </source>
</evidence>
<dbReference type="Proteomes" id="UP000546917">
    <property type="component" value="Unassembled WGS sequence"/>
</dbReference>
<dbReference type="GeneID" id="31676292"/>
<dbReference type="KEGG" id="fai:FAD_0790"/>
<reference evidence="5 7" key="1">
    <citation type="submission" date="2011-10" db="EMBL/GenBank/DDBJ databases">
        <title>Metabolic and evolutionary patterns in the extreme acidophile Ferroplasma acidiphilum.</title>
        <authorList>
            <person name="Golyshina O.V."/>
            <person name="Kozyavkin S.A."/>
            <person name="Tatusov R.L."/>
            <person name="Slesarev A.I."/>
            <person name="Golyshin P.N."/>
        </authorList>
    </citation>
    <scope>NUCLEOTIDE SEQUENCE [LARGE SCALE GENOMIC DNA]</scope>
    <source>
        <strain evidence="5">Berkeley</strain>
        <strain evidence="7">Y</strain>
    </source>
</reference>
<dbReference type="InterPro" id="IPR036034">
    <property type="entry name" value="PDZ_sf"/>
</dbReference>
<dbReference type="Gene3D" id="2.30.42.10">
    <property type="match status" value="1"/>
</dbReference>
<dbReference type="Pfam" id="PF13180">
    <property type="entry name" value="PDZ_2"/>
    <property type="match status" value="1"/>
</dbReference>
<evidence type="ECO:0000313" key="8">
    <source>
        <dbReference type="Proteomes" id="UP000546917"/>
    </source>
</evidence>
<dbReference type="EMBL" id="JABGBP010000060">
    <property type="protein sequence ID" value="NOL59624.1"/>
    <property type="molecule type" value="Genomic_DNA"/>
</dbReference>
<gene>
    <name evidence="5" type="ORF">FAD_0790</name>
    <name evidence="6" type="ORF">HLB00_02090</name>
</gene>
<dbReference type="SMART" id="SM00228">
    <property type="entry name" value="PDZ"/>
    <property type="match status" value="1"/>
</dbReference>
<dbReference type="InterPro" id="IPR001478">
    <property type="entry name" value="PDZ"/>
</dbReference>
<evidence type="ECO:0000256" key="1">
    <source>
        <dbReference type="ARBA" id="ARBA00010541"/>
    </source>
</evidence>
<dbReference type="SUPFAM" id="SSF50494">
    <property type="entry name" value="Trypsin-like serine proteases"/>
    <property type="match status" value="1"/>
</dbReference>
<feature type="domain" description="PDZ" evidence="4">
    <location>
        <begin position="224"/>
        <end position="276"/>
    </location>
</feature>
<dbReference type="PANTHER" id="PTHR22939:SF129">
    <property type="entry name" value="SERINE PROTEASE HTRA2, MITOCHONDRIAL"/>
    <property type="match status" value="1"/>
</dbReference>
<proteinExistence type="inferred from homology"/>
<comment type="similarity">
    <text evidence="1">Belongs to the peptidase S1C family.</text>
</comment>
<keyword evidence="3" id="KW-0378">Hydrolase</keyword>
<dbReference type="AlphaFoldDB" id="A0A1V0N3G2"/>
<name>A0A1V0N3G2_9ARCH</name>
<dbReference type="Gene3D" id="2.40.10.120">
    <property type="match status" value="1"/>
</dbReference>
<keyword evidence="2 5" id="KW-0645">Protease</keyword>
<dbReference type="STRING" id="74969.FAD_0790"/>
<dbReference type="PANTHER" id="PTHR22939">
    <property type="entry name" value="SERINE PROTEASE FAMILY S1C HTRA-RELATED"/>
    <property type="match status" value="1"/>
</dbReference>
<dbReference type="RefSeq" id="WP_081141981.1">
    <property type="nucleotide sequence ID" value="NZ_CP015363.1"/>
</dbReference>
<dbReference type="PRINTS" id="PR00834">
    <property type="entry name" value="PROTEASES2C"/>
</dbReference>
<organism evidence="5 7">
    <name type="scientific">Ferroplasma acidiphilum</name>
    <dbReference type="NCBI Taxonomy" id="74969"/>
    <lineage>
        <taxon>Archaea</taxon>
        <taxon>Methanobacteriati</taxon>
        <taxon>Thermoplasmatota</taxon>
        <taxon>Thermoplasmata</taxon>
        <taxon>Thermoplasmatales</taxon>
        <taxon>Ferroplasmaceae</taxon>
        <taxon>Ferroplasma</taxon>
    </lineage>
</organism>
<reference evidence="6 8" key="2">
    <citation type="submission" date="2020-05" db="EMBL/GenBank/DDBJ databases">
        <authorList>
            <person name="Zhang R."/>
        </authorList>
    </citation>
    <scope>NUCLEOTIDE SEQUENCE [LARGE SCALE GENOMIC DNA]</scope>
    <source>
        <strain evidence="6 8">DSM 28986</strain>
    </source>
</reference>
<dbReference type="SUPFAM" id="SSF50156">
    <property type="entry name" value="PDZ domain-like"/>
    <property type="match status" value="1"/>
</dbReference>
<dbReference type="PROSITE" id="PS50106">
    <property type="entry name" value="PDZ"/>
    <property type="match status" value="1"/>
</dbReference>